<dbReference type="PANTHER" id="PTHR44591:SF21">
    <property type="entry name" value="TWO-COMPONENT RESPONSE REGULATOR"/>
    <property type="match status" value="1"/>
</dbReference>
<dbReference type="SMART" id="SM00448">
    <property type="entry name" value="REC"/>
    <property type="match status" value="1"/>
</dbReference>
<dbReference type="PANTHER" id="PTHR44591">
    <property type="entry name" value="STRESS RESPONSE REGULATOR PROTEIN 1"/>
    <property type="match status" value="1"/>
</dbReference>
<protein>
    <submittedName>
        <fullName evidence="4">Response regulator</fullName>
    </submittedName>
</protein>
<keyword evidence="5" id="KW-1185">Reference proteome</keyword>
<evidence type="ECO:0000313" key="5">
    <source>
        <dbReference type="Proteomes" id="UP000474159"/>
    </source>
</evidence>
<dbReference type="AlphaFoldDB" id="A0A6L3T0A1"/>
<dbReference type="InterPro" id="IPR001789">
    <property type="entry name" value="Sig_transdc_resp-reg_receiver"/>
</dbReference>
<evidence type="ECO:0000313" key="4">
    <source>
        <dbReference type="EMBL" id="KAB1079842.1"/>
    </source>
</evidence>
<feature type="modified residue" description="4-aspartylphosphate" evidence="2">
    <location>
        <position position="122"/>
    </location>
</feature>
<proteinExistence type="predicted"/>
<keyword evidence="1 2" id="KW-0597">Phosphoprotein</keyword>
<dbReference type="GO" id="GO:0000160">
    <property type="term" value="P:phosphorelay signal transduction system"/>
    <property type="evidence" value="ECO:0007669"/>
    <property type="project" value="InterPro"/>
</dbReference>
<evidence type="ECO:0000256" key="2">
    <source>
        <dbReference type="PROSITE-ProRule" id="PRU00169"/>
    </source>
</evidence>
<dbReference type="Proteomes" id="UP000474159">
    <property type="component" value="Unassembled WGS sequence"/>
</dbReference>
<name>A0A6L3T0A1_9HYPH</name>
<sequence length="189" mass="20748">MRCADDLRAAALIDETIAFELNAAAAYFDRQGNAVVAVALRDQAETLRAEAVRLQDDADQLPRRAADDQSPTVLLVEDEVPLLKVVTDELEDAGYNVLQAASYEVADLLLHSPKTVDLLLTDIRLPSTFTGWDVAERARSRFPNLPVIYVTGYSVEAPRRVEGSLLMMKPYRPSALINAMHQLGVVSPA</sequence>
<reference evidence="4 5" key="1">
    <citation type="submission" date="2019-09" db="EMBL/GenBank/DDBJ databases">
        <title>YIM 48816 draft genome.</title>
        <authorList>
            <person name="Jiang L."/>
        </authorList>
    </citation>
    <scope>NUCLEOTIDE SEQUENCE [LARGE SCALE GENOMIC DNA]</scope>
    <source>
        <strain evidence="4 5">YIM 48816</strain>
    </source>
</reference>
<dbReference type="EMBL" id="VZZK01000007">
    <property type="protein sequence ID" value="KAB1079842.1"/>
    <property type="molecule type" value="Genomic_DNA"/>
</dbReference>
<comment type="caution">
    <text evidence="4">The sequence shown here is derived from an EMBL/GenBank/DDBJ whole genome shotgun (WGS) entry which is preliminary data.</text>
</comment>
<dbReference type="SUPFAM" id="SSF52172">
    <property type="entry name" value="CheY-like"/>
    <property type="match status" value="1"/>
</dbReference>
<dbReference type="PROSITE" id="PS50110">
    <property type="entry name" value="RESPONSE_REGULATORY"/>
    <property type="match status" value="1"/>
</dbReference>
<dbReference type="InterPro" id="IPR050595">
    <property type="entry name" value="Bact_response_regulator"/>
</dbReference>
<dbReference type="Gene3D" id="3.40.50.2300">
    <property type="match status" value="1"/>
</dbReference>
<dbReference type="Pfam" id="PF00072">
    <property type="entry name" value="Response_reg"/>
    <property type="match status" value="1"/>
</dbReference>
<organism evidence="4 5">
    <name type="scientific">Methylobacterium soli</name>
    <dbReference type="NCBI Taxonomy" id="553447"/>
    <lineage>
        <taxon>Bacteria</taxon>
        <taxon>Pseudomonadati</taxon>
        <taxon>Pseudomonadota</taxon>
        <taxon>Alphaproteobacteria</taxon>
        <taxon>Hyphomicrobiales</taxon>
        <taxon>Methylobacteriaceae</taxon>
        <taxon>Methylobacterium</taxon>
    </lineage>
</organism>
<gene>
    <name evidence="4" type="ORF">F6X53_08745</name>
</gene>
<evidence type="ECO:0000256" key="1">
    <source>
        <dbReference type="ARBA" id="ARBA00022553"/>
    </source>
</evidence>
<dbReference type="OrthoDB" id="7210814at2"/>
<evidence type="ECO:0000259" key="3">
    <source>
        <dbReference type="PROSITE" id="PS50110"/>
    </source>
</evidence>
<dbReference type="InterPro" id="IPR011006">
    <property type="entry name" value="CheY-like_superfamily"/>
</dbReference>
<accession>A0A6L3T0A1</accession>
<feature type="domain" description="Response regulatory" evidence="3">
    <location>
        <begin position="72"/>
        <end position="184"/>
    </location>
</feature>